<evidence type="ECO:0000256" key="1">
    <source>
        <dbReference type="SAM" id="MobiDB-lite"/>
    </source>
</evidence>
<keyword evidence="4" id="KW-1185">Reference proteome</keyword>
<dbReference type="Pfam" id="PF00583">
    <property type="entry name" value="Acetyltransf_1"/>
    <property type="match status" value="1"/>
</dbReference>
<evidence type="ECO:0000259" key="2">
    <source>
        <dbReference type="PROSITE" id="PS51186"/>
    </source>
</evidence>
<protein>
    <recommendedName>
        <fullName evidence="2">N-acetyltransferase domain-containing protein</fullName>
    </recommendedName>
</protein>
<dbReference type="InterPro" id="IPR016181">
    <property type="entry name" value="Acyl_CoA_acyltransferase"/>
</dbReference>
<dbReference type="GO" id="GO:0016747">
    <property type="term" value="F:acyltransferase activity, transferring groups other than amino-acyl groups"/>
    <property type="evidence" value="ECO:0007669"/>
    <property type="project" value="InterPro"/>
</dbReference>
<evidence type="ECO:0000313" key="4">
    <source>
        <dbReference type="Proteomes" id="UP000620104"/>
    </source>
</evidence>
<accession>A0A8H3TRB2</accession>
<name>A0A8H3TRB2_9TREE</name>
<feature type="domain" description="N-acetyltransferase" evidence="2">
    <location>
        <begin position="147"/>
        <end position="319"/>
    </location>
</feature>
<dbReference type="InterPro" id="IPR000182">
    <property type="entry name" value="GNAT_dom"/>
</dbReference>
<feature type="region of interest" description="Disordered" evidence="1">
    <location>
        <begin position="102"/>
        <end position="132"/>
    </location>
</feature>
<organism evidence="3 4">
    <name type="scientific">Naganishia liquefaciens</name>
    <dbReference type="NCBI Taxonomy" id="104408"/>
    <lineage>
        <taxon>Eukaryota</taxon>
        <taxon>Fungi</taxon>
        <taxon>Dikarya</taxon>
        <taxon>Basidiomycota</taxon>
        <taxon>Agaricomycotina</taxon>
        <taxon>Tremellomycetes</taxon>
        <taxon>Filobasidiales</taxon>
        <taxon>Filobasidiaceae</taxon>
        <taxon>Naganishia</taxon>
    </lineage>
</organism>
<dbReference type="Gene3D" id="3.40.630.30">
    <property type="match status" value="1"/>
</dbReference>
<dbReference type="EMBL" id="BLZA01000013">
    <property type="protein sequence ID" value="GHJ85723.1"/>
    <property type="molecule type" value="Genomic_DNA"/>
</dbReference>
<dbReference type="OrthoDB" id="2591874at2759"/>
<sequence length="319" mass="36260">MLEDIRFTFSIWHQPNAQREVRVQGSDIEARARTKSRLARATAPFTWLPLLPIETTIETEQRRQDYVVPTGLSLVPPMSDDIHLPATPSLVRRASAVIGDVQADTPSSRKKQRMTSEERDLEDVERSMGQRHVAPDVERNRKEVTGMRIQRVRMRDVDVVEDFLDQFLPEFGTGVSLRILLNTPGVSALAVQAIPHDQDIENDAQEGFSTDMLDPTQPILALVVYRKTRFNKEQVTTHMQAIAVHPSSRRLGLGQRLVREALEDSRHEVQSVVAPRIRLKAEGYDGNGSREFWQRCIAGLRVSSRRIGFRRGWIGEAQL</sequence>
<feature type="compositionally biased region" description="Basic and acidic residues" evidence="1">
    <location>
        <begin position="114"/>
        <end position="132"/>
    </location>
</feature>
<evidence type="ECO:0000313" key="3">
    <source>
        <dbReference type="EMBL" id="GHJ85723.1"/>
    </source>
</evidence>
<reference evidence="3" key="1">
    <citation type="submission" date="2020-07" db="EMBL/GenBank/DDBJ databases">
        <title>Draft Genome Sequence of a Deep-Sea Yeast, Naganishia (Cryptococcus) liquefaciens strain N6.</title>
        <authorList>
            <person name="Han Y.W."/>
            <person name="Kajitani R."/>
            <person name="Morimoto H."/>
            <person name="Parhat M."/>
            <person name="Tsubouchi H."/>
            <person name="Bakenova O."/>
            <person name="Ogata M."/>
            <person name="Argunhan B."/>
            <person name="Aoki R."/>
            <person name="Kajiwara S."/>
            <person name="Itoh T."/>
            <person name="Iwasaki H."/>
        </authorList>
    </citation>
    <scope>NUCLEOTIDE SEQUENCE</scope>
    <source>
        <strain evidence="3">N6</strain>
    </source>
</reference>
<dbReference type="Proteomes" id="UP000620104">
    <property type="component" value="Unassembled WGS sequence"/>
</dbReference>
<dbReference type="PROSITE" id="PS51186">
    <property type="entry name" value="GNAT"/>
    <property type="match status" value="1"/>
</dbReference>
<gene>
    <name evidence="3" type="ORF">NliqN6_2125</name>
</gene>
<dbReference type="AlphaFoldDB" id="A0A8H3TRB2"/>
<dbReference type="SUPFAM" id="SSF55729">
    <property type="entry name" value="Acyl-CoA N-acyltransferases (Nat)"/>
    <property type="match status" value="1"/>
</dbReference>
<proteinExistence type="predicted"/>
<dbReference type="CDD" id="cd04301">
    <property type="entry name" value="NAT_SF"/>
    <property type="match status" value="1"/>
</dbReference>
<comment type="caution">
    <text evidence="3">The sequence shown here is derived from an EMBL/GenBank/DDBJ whole genome shotgun (WGS) entry which is preliminary data.</text>
</comment>